<evidence type="ECO:0000313" key="10">
    <source>
        <dbReference type="EMBL" id="GGO75133.1"/>
    </source>
</evidence>
<dbReference type="EC" id="2.1.1.35" evidence="7"/>
<dbReference type="CDD" id="cd02440">
    <property type="entry name" value="AdoMet_MTases"/>
    <property type="match status" value="1"/>
</dbReference>
<dbReference type="GO" id="GO:0030697">
    <property type="term" value="F:tRNA (uracil(54)-C5)-methyltransferase activity, S-adenosyl methionine-dependent"/>
    <property type="evidence" value="ECO:0007669"/>
    <property type="project" value="UniProtKB-UniRule"/>
</dbReference>
<dbReference type="GO" id="GO:0030488">
    <property type="term" value="P:tRNA methylation"/>
    <property type="evidence" value="ECO:0007669"/>
    <property type="project" value="UniProtKB-UniRule"/>
</dbReference>
<protein>
    <recommendedName>
        <fullName evidence="7">tRNA/tmRNA (uracil-C(5))-methyltransferase</fullName>
        <ecNumber evidence="7">2.1.1.35</ecNumber>
    </recommendedName>
    <alternativeName>
        <fullName evidence="7">tRNA (uracil(54)-C(5))-methyltransferase</fullName>
    </alternativeName>
    <alternativeName>
        <fullName evidence="7">tRNA(m5U54)-methyltransferase</fullName>
        <shortName evidence="7">RUMT</shortName>
    </alternativeName>
    <alternativeName>
        <fullName evidence="7">tmRNA (uracil(341)-C(5))-methyltransferase</fullName>
    </alternativeName>
</protein>
<dbReference type="InterPro" id="IPR011869">
    <property type="entry name" value="TrmA_MeTrfase"/>
</dbReference>
<reference evidence="10" key="1">
    <citation type="journal article" date="2014" name="Int. J. Syst. Evol. Microbiol.">
        <title>Complete genome sequence of Corynebacterium casei LMG S-19264T (=DSM 44701T), isolated from a smear-ripened cheese.</title>
        <authorList>
            <consortium name="US DOE Joint Genome Institute (JGI-PGF)"/>
            <person name="Walter F."/>
            <person name="Albersmeier A."/>
            <person name="Kalinowski J."/>
            <person name="Ruckert C."/>
        </authorList>
    </citation>
    <scope>NUCLEOTIDE SEQUENCE</scope>
    <source>
        <strain evidence="10">CGMCC 1.7086</strain>
    </source>
</reference>
<feature type="active site" evidence="9">
    <location>
        <position position="323"/>
    </location>
</feature>
<keyword evidence="3 7" id="KW-0949">S-adenosyl-L-methionine</keyword>
<dbReference type="RefSeq" id="WP_188699223.1">
    <property type="nucleotide sequence ID" value="NZ_BMLS01000010.1"/>
</dbReference>
<dbReference type="PANTHER" id="PTHR47790:SF2">
    <property type="entry name" value="TRNA_TMRNA (URACIL-C(5))-METHYLTRANSFERASE"/>
    <property type="match status" value="1"/>
</dbReference>
<dbReference type="InterPro" id="IPR030390">
    <property type="entry name" value="MeTrfase_TrmA_AS"/>
</dbReference>
<sequence>MRPTEIDSRQYEAQLAEKAEILRSLFKQHAMPALELYPSNPLHYRMRAEFRVWHDGEDLYHIMFDSQTKEKYRVDHFPPASKLINEVMIDLLELLKPNDTLRRKLYQIDYLSTLSGEILVTLVYHKPLDEEWQQEAQKLRTILRNKYQLDIVGRARKQMVLLERDHVIEALDINGRTYQFKQIENSFTQPNAGVNCQMIGWALDATKDLSADLLELYCGLGNFTLPLAQNFERVLATEISKASVEAANYNAKLNQIDNVTVIRISSEEFTEALQGKRQFKRLAGIQLEAFDCQTVLVDPPRAGLDPDTCKLVSHYQNILYISCNPQTLLDNLETLGQTHEVTRFALFDQFPYTHHAECGVVLKRKA</sequence>
<dbReference type="FunFam" id="2.40.50.1070:FF:000001">
    <property type="entry name" value="tRNA/tmRNA (uracil-C(5))-methyltransferase"/>
    <property type="match status" value="1"/>
</dbReference>
<dbReference type="Gene3D" id="3.40.50.150">
    <property type="entry name" value="Vaccinia Virus protein VP39"/>
    <property type="match status" value="1"/>
</dbReference>
<dbReference type="GO" id="GO:0005829">
    <property type="term" value="C:cytosol"/>
    <property type="evidence" value="ECO:0007669"/>
    <property type="project" value="TreeGrafter"/>
</dbReference>
<comment type="similarity">
    <text evidence="7">Belongs to the class I-like SAM-binding methyltransferase superfamily. RNA M5U methyltransferase family. TrmA subfamily.</text>
</comment>
<gene>
    <name evidence="7 10" type="primary">trmA</name>
    <name evidence="10" type="ORF">GCM10010982_39560</name>
</gene>
<comment type="function">
    <text evidence="7">Dual-specificity methyltransferase that catalyzes the formation of 5-methyluridine at position 54 (m5U54) in all tRNAs, and that of position 341 (m5U341) in tmRNA (transfer-mRNA).</text>
</comment>
<comment type="caution">
    <text evidence="10">The sequence shown here is derived from an EMBL/GenBank/DDBJ whole genome shotgun (WGS) entry which is preliminary data.</text>
</comment>
<feature type="binding site" evidence="7 8">
    <location>
        <position position="217"/>
    </location>
    <ligand>
        <name>S-adenosyl-L-methionine</name>
        <dbReference type="ChEBI" id="CHEBI:59789"/>
    </ligand>
</feature>
<keyword evidence="1 7" id="KW-0489">Methyltransferase</keyword>
<dbReference type="InterPro" id="IPR010280">
    <property type="entry name" value="U5_MeTrfase_fam"/>
</dbReference>
<evidence type="ECO:0000313" key="11">
    <source>
        <dbReference type="Proteomes" id="UP000606935"/>
    </source>
</evidence>
<dbReference type="AlphaFoldDB" id="A0A917Z7N7"/>
<evidence type="ECO:0000256" key="9">
    <source>
        <dbReference type="PROSITE-ProRule" id="PRU10015"/>
    </source>
</evidence>
<name>A0A917Z7N7_9ALTE</name>
<evidence type="ECO:0000256" key="2">
    <source>
        <dbReference type="ARBA" id="ARBA00022679"/>
    </source>
</evidence>
<evidence type="ECO:0000256" key="3">
    <source>
        <dbReference type="ARBA" id="ARBA00022691"/>
    </source>
</evidence>
<dbReference type="HAMAP" id="MF_01011">
    <property type="entry name" value="RNA_methyltr_TrmA"/>
    <property type="match status" value="1"/>
</dbReference>
<feature type="binding site" evidence="7 8">
    <location>
        <position position="189"/>
    </location>
    <ligand>
        <name>S-adenosyl-L-methionine</name>
        <dbReference type="ChEBI" id="CHEBI:59789"/>
    </ligand>
</feature>
<reference evidence="10" key="2">
    <citation type="submission" date="2020-09" db="EMBL/GenBank/DDBJ databases">
        <authorList>
            <person name="Sun Q."/>
            <person name="Zhou Y."/>
        </authorList>
    </citation>
    <scope>NUCLEOTIDE SEQUENCE</scope>
    <source>
        <strain evidence="10">CGMCC 1.7086</strain>
    </source>
</reference>
<comment type="catalytic activity">
    <reaction evidence="5 7">
        <text>uridine(341) in tmRNA + S-adenosyl-L-methionine = 5-methyluridine(341) in tmRNA + S-adenosyl-L-homocysteine + H(+)</text>
        <dbReference type="Rhea" id="RHEA:43612"/>
        <dbReference type="Rhea" id="RHEA-COMP:10630"/>
        <dbReference type="Rhea" id="RHEA-COMP:10631"/>
        <dbReference type="ChEBI" id="CHEBI:15378"/>
        <dbReference type="ChEBI" id="CHEBI:57856"/>
        <dbReference type="ChEBI" id="CHEBI:59789"/>
        <dbReference type="ChEBI" id="CHEBI:65315"/>
        <dbReference type="ChEBI" id="CHEBI:74447"/>
    </reaction>
</comment>
<dbReference type="PROSITE" id="PS51687">
    <property type="entry name" value="SAM_MT_RNA_M5U"/>
    <property type="match status" value="1"/>
</dbReference>
<accession>A0A917Z7N7</accession>
<evidence type="ECO:0000256" key="6">
    <source>
        <dbReference type="ARBA" id="ARBA00052788"/>
    </source>
</evidence>
<dbReference type="GO" id="GO:0019843">
    <property type="term" value="F:rRNA binding"/>
    <property type="evidence" value="ECO:0007669"/>
    <property type="project" value="TreeGrafter"/>
</dbReference>
<proteinExistence type="inferred from homology"/>
<evidence type="ECO:0000256" key="1">
    <source>
        <dbReference type="ARBA" id="ARBA00022603"/>
    </source>
</evidence>
<keyword evidence="11" id="KW-1185">Reference proteome</keyword>
<dbReference type="GO" id="GO:0000049">
    <property type="term" value="F:tRNA binding"/>
    <property type="evidence" value="ECO:0007669"/>
    <property type="project" value="TreeGrafter"/>
</dbReference>
<feature type="binding site" evidence="7 8">
    <location>
        <position position="238"/>
    </location>
    <ligand>
        <name>S-adenosyl-L-methionine</name>
        <dbReference type="ChEBI" id="CHEBI:59789"/>
    </ligand>
</feature>
<dbReference type="NCBIfam" id="TIGR02143">
    <property type="entry name" value="trmA_only"/>
    <property type="match status" value="1"/>
</dbReference>
<feature type="binding site" evidence="7 8">
    <location>
        <position position="298"/>
    </location>
    <ligand>
        <name>S-adenosyl-L-methionine</name>
        <dbReference type="ChEBI" id="CHEBI:59789"/>
    </ligand>
</feature>
<dbReference type="InterPro" id="IPR029063">
    <property type="entry name" value="SAM-dependent_MTases_sf"/>
</dbReference>
<dbReference type="Pfam" id="PF05958">
    <property type="entry name" value="tRNA_U5-meth_tr"/>
    <property type="match status" value="1"/>
</dbReference>
<dbReference type="Gene3D" id="2.40.50.1070">
    <property type="match status" value="1"/>
</dbReference>
<dbReference type="SUPFAM" id="SSF53335">
    <property type="entry name" value="S-adenosyl-L-methionine-dependent methyltransferases"/>
    <property type="match status" value="1"/>
</dbReference>
<dbReference type="PANTHER" id="PTHR47790">
    <property type="entry name" value="TRNA/TMRNA (URACIL-C(5))-METHYLTRANSFERASE"/>
    <property type="match status" value="1"/>
</dbReference>
<dbReference type="FunFam" id="3.40.50.150:FF:000012">
    <property type="entry name" value="tRNA/tmRNA (uracil-C(5))-methyltransferase"/>
    <property type="match status" value="1"/>
</dbReference>
<feature type="active site" description="Nucleophile" evidence="7 8">
    <location>
        <position position="323"/>
    </location>
</feature>
<dbReference type="Proteomes" id="UP000606935">
    <property type="component" value="Unassembled WGS sequence"/>
</dbReference>
<feature type="active site" description="Proton acceptor" evidence="7">
    <location>
        <position position="357"/>
    </location>
</feature>
<keyword evidence="4 7" id="KW-0819">tRNA processing</keyword>
<feature type="binding site" evidence="7">
    <location>
        <position position="222"/>
    </location>
    <ligand>
        <name>S-adenosyl-L-methionine</name>
        <dbReference type="ChEBI" id="CHEBI:59789"/>
    </ligand>
</feature>
<keyword evidence="2 7" id="KW-0808">Transferase</keyword>
<evidence type="ECO:0000256" key="5">
    <source>
        <dbReference type="ARBA" id="ARBA00051255"/>
    </source>
</evidence>
<evidence type="ECO:0000256" key="4">
    <source>
        <dbReference type="ARBA" id="ARBA00022694"/>
    </source>
</evidence>
<evidence type="ECO:0000256" key="8">
    <source>
        <dbReference type="PROSITE-ProRule" id="PRU01024"/>
    </source>
</evidence>
<organism evidence="10 11">
    <name type="scientific">Bowmanella pacifica</name>
    <dbReference type="NCBI Taxonomy" id="502051"/>
    <lineage>
        <taxon>Bacteria</taxon>
        <taxon>Pseudomonadati</taxon>
        <taxon>Pseudomonadota</taxon>
        <taxon>Gammaproteobacteria</taxon>
        <taxon>Alteromonadales</taxon>
        <taxon>Alteromonadaceae</taxon>
        <taxon>Bowmanella</taxon>
    </lineage>
</organism>
<dbReference type="EMBL" id="BMLS01000010">
    <property type="protein sequence ID" value="GGO75133.1"/>
    <property type="molecule type" value="Genomic_DNA"/>
</dbReference>
<comment type="catalytic activity">
    <reaction evidence="6 7">
        <text>uridine(54) in tRNA + S-adenosyl-L-methionine = 5-methyluridine(54) in tRNA + S-adenosyl-L-homocysteine + H(+)</text>
        <dbReference type="Rhea" id="RHEA:42712"/>
        <dbReference type="Rhea" id="RHEA-COMP:10167"/>
        <dbReference type="Rhea" id="RHEA-COMP:10193"/>
        <dbReference type="ChEBI" id="CHEBI:15378"/>
        <dbReference type="ChEBI" id="CHEBI:57856"/>
        <dbReference type="ChEBI" id="CHEBI:59789"/>
        <dbReference type="ChEBI" id="CHEBI:65315"/>
        <dbReference type="ChEBI" id="CHEBI:74447"/>
        <dbReference type="EC" id="2.1.1.35"/>
    </reaction>
</comment>
<evidence type="ECO:0000256" key="7">
    <source>
        <dbReference type="HAMAP-Rule" id="MF_01011"/>
    </source>
</evidence>
<dbReference type="PROSITE" id="PS01230">
    <property type="entry name" value="TRMA_1"/>
    <property type="match status" value="1"/>
</dbReference>